<dbReference type="PANTHER" id="PTHR28598:SF1">
    <property type="entry name" value="STAGA COMPLEX 65 SUBUNIT GAMMA"/>
    <property type="match status" value="1"/>
</dbReference>
<dbReference type="Proteomes" id="UP001307889">
    <property type="component" value="Chromosome 8"/>
</dbReference>
<organism evidence="1 2">
    <name type="scientific">Nesidiocoris tenuis</name>
    <dbReference type="NCBI Taxonomy" id="355587"/>
    <lineage>
        <taxon>Eukaryota</taxon>
        <taxon>Metazoa</taxon>
        <taxon>Ecdysozoa</taxon>
        <taxon>Arthropoda</taxon>
        <taxon>Hexapoda</taxon>
        <taxon>Insecta</taxon>
        <taxon>Pterygota</taxon>
        <taxon>Neoptera</taxon>
        <taxon>Paraneoptera</taxon>
        <taxon>Hemiptera</taxon>
        <taxon>Heteroptera</taxon>
        <taxon>Panheteroptera</taxon>
        <taxon>Cimicomorpha</taxon>
        <taxon>Miridae</taxon>
        <taxon>Dicyphina</taxon>
        <taxon>Nesidiocoris</taxon>
    </lineage>
</organism>
<name>A0ABN7B4X8_9HEMI</name>
<accession>A0ABN7B4X8</accession>
<gene>
    <name evidence="1" type="ORF">NTJ_10621</name>
</gene>
<reference evidence="1 2" key="1">
    <citation type="submission" date="2023-09" db="EMBL/GenBank/DDBJ databases">
        <title>Nesidiocoris tenuis whole genome shotgun sequence.</title>
        <authorList>
            <person name="Shibata T."/>
            <person name="Shimoda M."/>
            <person name="Kobayashi T."/>
            <person name="Uehara T."/>
        </authorList>
    </citation>
    <scope>NUCLEOTIDE SEQUENCE [LARGE SCALE GENOMIC DNA]</scope>
    <source>
        <strain evidence="1 2">Japan</strain>
    </source>
</reference>
<evidence type="ECO:0008006" key="3">
    <source>
        <dbReference type="Google" id="ProtNLM"/>
    </source>
</evidence>
<protein>
    <recommendedName>
        <fullName evidence="3">Bromodomain associated domain-containing protein</fullName>
    </recommendedName>
</protein>
<dbReference type="Pfam" id="PF17027">
    <property type="entry name" value="Bromo_TP_like"/>
    <property type="match status" value="1"/>
</dbReference>
<sequence length="307" mass="34622">MNITTKEDVEPELLELKDHWGEFPQKATEPAEFDYSVVMAVMCMEPEPPMKKLPVADVHHDVKPVFLPQDESMTTEILKHNIRLNRFAKEVGCLLKNIEENPTPANIKECPPFPVLSKKKMERFGQPESTEDKQRLQMQSKLPADVSDEVMQKMLEKSVITILANVGFDKVEKSALLVFVDIVKSMLSKLALMVHELMQRDITEGKIAYKDVLEKAFRSVGFSGLDCVREYFKKTLLTKRRLTIHKAKHLQIQYNQKVAEIMKRNSLSAGSGTSAQAESAQQGLTSTAAGSETLPMDIDCSLNMVIN</sequence>
<evidence type="ECO:0000313" key="2">
    <source>
        <dbReference type="Proteomes" id="UP001307889"/>
    </source>
</evidence>
<dbReference type="InterPro" id="IPR039460">
    <property type="entry name" value="SUPT7L/Spt7"/>
</dbReference>
<evidence type="ECO:0000313" key="1">
    <source>
        <dbReference type="EMBL" id="BES97807.1"/>
    </source>
</evidence>
<dbReference type="InterPro" id="IPR031498">
    <property type="entry name" value="Bromo_TP-like"/>
</dbReference>
<dbReference type="InterPro" id="IPR009072">
    <property type="entry name" value="Histone-fold"/>
</dbReference>
<dbReference type="PANTHER" id="PTHR28598">
    <property type="entry name" value="STAGA COMPLEX 65 SUBUNIT GAMMA"/>
    <property type="match status" value="1"/>
</dbReference>
<proteinExistence type="predicted"/>
<keyword evidence="2" id="KW-1185">Reference proteome</keyword>
<dbReference type="Gene3D" id="1.10.20.10">
    <property type="entry name" value="Histone, subunit A"/>
    <property type="match status" value="1"/>
</dbReference>
<dbReference type="EMBL" id="AP028916">
    <property type="protein sequence ID" value="BES97807.1"/>
    <property type="molecule type" value="Genomic_DNA"/>
</dbReference>